<gene>
    <name evidence="1" type="ORF">QTP70_022552</name>
</gene>
<reference evidence="1" key="1">
    <citation type="submission" date="2023-06" db="EMBL/GenBank/DDBJ databases">
        <title>Male Hemibagrus guttatus genome.</title>
        <authorList>
            <person name="Bian C."/>
        </authorList>
    </citation>
    <scope>NUCLEOTIDE SEQUENCE</scope>
    <source>
        <strain evidence="1">Male_cb2023</strain>
        <tissue evidence="1">Muscle</tissue>
    </source>
</reference>
<protein>
    <submittedName>
        <fullName evidence="1">Uncharacterized protein</fullName>
    </submittedName>
</protein>
<evidence type="ECO:0000313" key="1">
    <source>
        <dbReference type="EMBL" id="KAK3516755.1"/>
    </source>
</evidence>
<organism evidence="1 2">
    <name type="scientific">Hemibagrus guttatus</name>
    <dbReference type="NCBI Taxonomy" id="175788"/>
    <lineage>
        <taxon>Eukaryota</taxon>
        <taxon>Metazoa</taxon>
        <taxon>Chordata</taxon>
        <taxon>Craniata</taxon>
        <taxon>Vertebrata</taxon>
        <taxon>Euteleostomi</taxon>
        <taxon>Actinopterygii</taxon>
        <taxon>Neopterygii</taxon>
        <taxon>Teleostei</taxon>
        <taxon>Ostariophysi</taxon>
        <taxon>Siluriformes</taxon>
        <taxon>Bagridae</taxon>
        <taxon>Hemibagrus</taxon>
    </lineage>
</organism>
<proteinExistence type="predicted"/>
<comment type="caution">
    <text evidence="1">The sequence shown here is derived from an EMBL/GenBank/DDBJ whole genome shotgun (WGS) entry which is preliminary data.</text>
</comment>
<evidence type="ECO:0000313" key="2">
    <source>
        <dbReference type="Proteomes" id="UP001274896"/>
    </source>
</evidence>
<dbReference type="AlphaFoldDB" id="A0AAE0QAE4"/>
<sequence length="91" mass="9606">MATETTENPGGVQPATKKDKWEHVKKYIGTCKEKFQKLGTDFNKGFGAGWGPGFGPASLGGPGHRHCTHVCQECKKTEEAATAPATGSAQS</sequence>
<dbReference type="EMBL" id="JAUCMX010000019">
    <property type="protein sequence ID" value="KAK3516755.1"/>
    <property type="molecule type" value="Genomic_DNA"/>
</dbReference>
<keyword evidence="2" id="KW-1185">Reference proteome</keyword>
<accession>A0AAE0QAE4</accession>
<name>A0AAE0QAE4_9TELE</name>
<dbReference type="Proteomes" id="UP001274896">
    <property type="component" value="Unassembled WGS sequence"/>
</dbReference>